<keyword evidence="1" id="KW-0812">Transmembrane</keyword>
<sequence>MELFGLPLETVYLYTLLISGGLTLFLILFNDVFAGIDGPDFLNPVLIVAFLAVFSASGFIFEKVSSLNELLAAGLSALIGLLIVSFLNIFVLIPLASAEESLSFHESALKGRVGRVLTSVPENGFGEVLIEGNSGSIAKPAASFENEGIPALTRVLIVDVKNGILYVTPYLQIEDIN</sequence>
<dbReference type="EMBL" id="CP068053">
    <property type="protein sequence ID" value="QQT00363.1"/>
    <property type="molecule type" value="Genomic_DNA"/>
</dbReference>
<dbReference type="InterPro" id="IPR012340">
    <property type="entry name" value="NA-bd_OB-fold"/>
</dbReference>
<dbReference type="KEGG" id="ppsr:I6J18_22830"/>
<evidence type="ECO:0000313" key="3">
    <source>
        <dbReference type="EMBL" id="QQT00363.1"/>
    </source>
</evidence>
<keyword evidence="1" id="KW-0472">Membrane</keyword>
<gene>
    <name evidence="3" type="ORF">I6J18_22830</name>
</gene>
<organism evidence="3 4">
    <name type="scientific">Peribacillus psychrosaccharolyticus</name>
    <name type="common">Bacillus psychrosaccharolyticus</name>
    <dbReference type="NCBI Taxonomy" id="1407"/>
    <lineage>
        <taxon>Bacteria</taxon>
        <taxon>Bacillati</taxon>
        <taxon>Bacillota</taxon>
        <taxon>Bacilli</taxon>
        <taxon>Bacillales</taxon>
        <taxon>Bacillaceae</taxon>
        <taxon>Peribacillus</taxon>
    </lineage>
</organism>
<name>A0A974NMA8_PERPY</name>
<reference evidence="3 4" key="1">
    <citation type="submission" date="2021-01" db="EMBL/GenBank/DDBJ databases">
        <title>FDA dAtabase for Regulatory Grade micrObial Sequences (FDA-ARGOS): Supporting development and validation of Infectious Disease Dx tests.</title>
        <authorList>
            <person name="Nelson B."/>
            <person name="Plummer A."/>
            <person name="Tallon L."/>
            <person name="Sadzewicz L."/>
            <person name="Zhao X."/>
            <person name="Boylan J."/>
            <person name="Ott S."/>
            <person name="Bowen H."/>
            <person name="Vavikolanu K."/>
            <person name="Mehta A."/>
            <person name="Aluvathingal J."/>
            <person name="Nadendla S."/>
            <person name="Myers T."/>
            <person name="Yan Y."/>
            <person name="Sichtig H."/>
        </authorList>
    </citation>
    <scope>NUCLEOTIDE SEQUENCE [LARGE SCALE GENOMIC DNA]</scope>
    <source>
        <strain evidence="3 4">FDAARGOS_1161</strain>
    </source>
</reference>
<evidence type="ECO:0000259" key="2">
    <source>
        <dbReference type="Pfam" id="PF25842"/>
    </source>
</evidence>
<evidence type="ECO:0000256" key="1">
    <source>
        <dbReference type="SAM" id="Phobius"/>
    </source>
</evidence>
<keyword evidence="1" id="KW-1133">Transmembrane helix</keyword>
<dbReference type="RefSeq" id="WP_040376116.1">
    <property type="nucleotide sequence ID" value="NZ_CP068053.1"/>
</dbReference>
<dbReference type="Pfam" id="PF25842">
    <property type="entry name" value="NfeD_TM"/>
    <property type="match status" value="1"/>
</dbReference>
<evidence type="ECO:0000313" key="4">
    <source>
        <dbReference type="Proteomes" id="UP000595254"/>
    </source>
</evidence>
<feature type="transmembrane region" description="Helical" evidence="1">
    <location>
        <begin position="73"/>
        <end position="95"/>
    </location>
</feature>
<keyword evidence="4" id="KW-1185">Reference proteome</keyword>
<dbReference type="InterPro" id="IPR058653">
    <property type="entry name" value="NfeD2_TM"/>
</dbReference>
<protein>
    <submittedName>
        <fullName evidence="3">NfeD family protein</fullName>
    </submittedName>
</protein>
<dbReference type="AlphaFoldDB" id="A0A974NMA8"/>
<proteinExistence type="predicted"/>
<dbReference type="Proteomes" id="UP000595254">
    <property type="component" value="Chromosome"/>
</dbReference>
<feature type="transmembrane region" description="Helical" evidence="1">
    <location>
        <begin position="12"/>
        <end position="29"/>
    </location>
</feature>
<accession>A0A974NMA8</accession>
<dbReference type="Gene3D" id="2.40.50.140">
    <property type="entry name" value="Nucleic acid-binding proteins"/>
    <property type="match status" value="1"/>
</dbReference>
<feature type="transmembrane region" description="Helical" evidence="1">
    <location>
        <begin position="41"/>
        <end position="61"/>
    </location>
</feature>
<feature type="domain" description="Membrane protein NfeD2 N-terminal transmembrane" evidence="2">
    <location>
        <begin position="1"/>
        <end position="100"/>
    </location>
</feature>